<dbReference type="Pfam" id="PF00753">
    <property type="entry name" value="Lactamase_B"/>
    <property type="match status" value="1"/>
</dbReference>
<dbReference type="EMBL" id="CP012275">
    <property type="protein sequence ID" value="AMV61994.1"/>
    <property type="molecule type" value="Genomic_DNA"/>
</dbReference>
<dbReference type="Gene3D" id="3.60.15.10">
    <property type="entry name" value="Ribonuclease Z/Hydroxyacylglutathione hydrolase-like"/>
    <property type="match status" value="1"/>
</dbReference>
<accession>A0AAC9B0A8</accession>
<dbReference type="Proteomes" id="UP000076405">
    <property type="component" value="Chromosome"/>
</dbReference>
<dbReference type="PANTHER" id="PTHR42951:SF22">
    <property type="entry name" value="METALLO BETA-LACTAMASE SUPERFAMILY LIPOPROTEIN"/>
    <property type="match status" value="1"/>
</dbReference>
<dbReference type="PANTHER" id="PTHR42951">
    <property type="entry name" value="METALLO-BETA-LACTAMASE DOMAIN-CONTAINING"/>
    <property type="match status" value="1"/>
</dbReference>
<dbReference type="AlphaFoldDB" id="A0AAC9B0A8"/>
<evidence type="ECO:0000313" key="2">
    <source>
        <dbReference type="EMBL" id="AMV61994.1"/>
    </source>
</evidence>
<dbReference type="SUPFAM" id="SSF56281">
    <property type="entry name" value="Metallo-hydrolase/oxidoreductase"/>
    <property type="match status" value="1"/>
</dbReference>
<sequence>MDNLYTVTPVNDQVYVISENITTRPIKFAQQLIVGKNKAALIDAGFGIDRELLNVIRQITTKPLVCLLTHGDPDHTGGASLFDSVYMNPADDEIMKAAFAPADRLHDVDIASGHNEALVAYMETSMPQATSFNYQPLQDGDTFDLGGIILQAVGMPGHSKGSMCFVDVKNHVGFTGDGIATATMCELYDSRCASLTTWETAIHKLHNLIGDQAQLFSGHRIDAFPVSVLSMLENNIDEIKAGKVEADHH</sequence>
<reference evidence="2 3" key="1">
    <citation type="journal article" date="2016" name="PLoS ONE">
        <title>The Identification of Novel Diagnostic Marker Genes for the Detection of Beer Spoiling Pediococcus damnosus Strains Using the BlAst Diagnostic Gene findEr.</title>
        <authorList>
            <person name="Behr J."/>
            <person name="Geissler A.J."/>
            <person name="Schmid J."/>
            <person name="Zehe A."/>
            <person name="Vogel R.F."/>
        </authorList>
    </citation>
    <scope>NUCLEOTIDE SEQUENCE [LARGE SCALE GENOMIC DNA]</scope>
    <source>
        <strain evidence="2 3">TMW 2.1533</strain>
    </source>
</reference>
<evidence type="ECO:0000313" key="3">
    <source>
        <dbReference type="Proteomes" id="UP000076405"/>
    </source>
</evidence>
<dbReference type="RefSeq" id="WP_062904404.1">
    <property type="nucleotide sequence ID" value="NZ_CP012275.1"/>
</dbReference>
<dbReference type="SMART" id="SM00849">
    <property type="entry name" value="Lactamase_B"/>
    <property type="match status" value="1"/>
</dbReference>
<gene>
    <name evidence="2" type="ORF">ADU70_0494</name>
</gene>
<dbReference type="InterPro" id="IPR036866">
    <property type="entry name" value="RibonucZ/Hydroxyglut_hydro"/>
</dbReference>
<proteinExistence type="predicted"/>
<feature type="domain" description="Metallo-beta-lactamase" evidence="1">
    <location>
        <begin position="28"/>
        <end position="219"/>
    </location>
</feature>
<dbReference type="InterPro" id="IPR050855">
    <property type="entry name" value="NDM-1-like"/>
</dbReference>
<name>A0AAC9B0A8_9LACO</name>
<evidence type="ECO:0000259" key="1">
    <source>
        <dbReference type="SMART" id="SM00849"/>
    </source>
</evidence>
<protein>
    <recommendedName>
        <fullName evidence="1">Metallo-beta-lactamase domain-containing protein</fullName>
    </recommendedName>
</protein>
<organism evidence="2 3">
    <name type="scientific">Pediococcus damnosus</name>
    <dbReference type="NCBI Taxonomy" id="51663"/>
    <lineage>
        <taxon>Bacteria</taxon>
        <taxon>Bacillati</taxon>
        <taxon>Bacillota</taxon>
        <taxon>Bacilli</taxon>
        <taxon>Lactobacillales</taxon>
        <taxon>Lactobacillaceae</taxon>
        <taxon>Pediococcus</taxon>
    </lineage>
</organism>
<dbReference type="InterPro" id="IPR001279">
    <property type="entry name" value="Metallo-B-lactamas"/>
</dbReference>